<dbReference type="EMBL" id="JAUEIR010000003">
    <property type="protein sequence ID" value="MDN0068798.1"/>
    <property type="molecule type" value="Genomic_DNA"/>
</dbReference>
<feature type="compositionally biased region" description="Basic and acidic residues" evidence="1">
    <location>
        <begin position="15"/>
        <end position="25"/>
    </location>
</feature>
<dbReference type="AlphaFoldDB" id="A0AAW7JSL5"/>
<evidence type="ECO:0000256" key="1">
    <source>
        <dbReference type="SAM" id="MobiDB-lite"/>
    </source>
</evidence>
<protein>
    <recommendedName>
        <fullName evidence="4">Transposase</fullName>
    </recommendedName>
</protein>
<feature type="region of interest" description="Disordered" evidence="1">
    <location>
        <begin position="1"/>
        <end position="25"/>
    </location>
</feature>
<evidence type="ECO:0000313" key="3">
    <source>
        <dbReference type="Proteomes" id="UP001168505"/>
    </source>
</evidence>
<gene>
    <name evidence="2" type="ORF">QVN40_03645</name>
</gene>
<organism evidence="2 3">
    <name type="scientific">Collinsella ihumii</name>
    <dbReference type="NCBI Taxonomy" id="1720204"/>
    <lineage>
        <taxon>Bacteria</taxon>
        <taxon>Bacillati</taxon>
        <taxon>Actinomycetota</taxon>
        <taxon>Coriobacteriia</taxon>
        <taxon>Coriobacteriales</taxon>
        <taxon>Coriobacteriaceae</taxon>
        <taxon>Collinsella</taxon>
    </lineage>
</organism>
<dbReference type="Proteomes" id="UP001168505">
    <property type="component" value="Unassembled WGS sequence"/>
</dbReference>
<proteinExistence type="predicted"/>
<accession>A0AAW7JSL5</accession>
<dbReference type="RefSeq" id="WP_289826803.1">
    <property type="nucleotide sequence ID" value="NZ_JAUEIR010000003.1"/>
</dbReference>
<evidence type="ECO:0008006" key="4">
    <source>
        <dbReference type="Google" id="ProtNLM"/>
    </source>
</evidence>
<sequence length="83" mass="9391">MPGRRGPVAQAAQDGPRRGVPHEGPHAEAVMGWLREDLRVSRKQRHTAKRVHERLVAERGFEGSYETVKVFWGETAECVCCYC</sequence>
<reference evidence="2" key="2">
    <citation type="submission" date="2023-08" db="EMBL/GenBank/DDBJ databases">
        <title>Identification and characterization of horizontal gene transfer across gut microbiota members of farm animals based on homology search.</title>
        <authorList>
            <person name="Schwarzerova J."/>
            <person name="Nykrynova M."/>
            <person name="Jureckova K."/>
            <person name="Cejkova D."/>
            <person name="Rychlik I."/>
        </authorList>
    </citation>
    <scope>NUCLEOTIDE SEQUENCE</scope>
    <source>
        <strain evidence="2">15_COKtk</strain>
    </source>
</reference>
<comment type="caution">
    <text evidence="2">The sequence shown here is derived from an EMBL/GenBank/DDBJ whole genome shotgun (WGS) entry which is preliminary data.</text>
</comment>
<evidence type="ECO:0000313" key="2">
    <source>
        <dbReference type="EMBL" id="MDN0068798.1"/>
    </source>
</evidence>
<reference evidence="2" key="1">
    <citation type="submission" date="2023-06" db="EMBL/GenBank/DDBJ databases">
        <authorList>
            <person name="Zeman M."/>
            <person name="Kubasova T."/>
            <person name="Jahodarova E."/>
            <person name="Nykrynova M."/>
            <person name="Rychlik I."/>
        </authorList>
    </citation>
    <scope>NUCLEOTIDE SEQUENCE</scope>
    <source>
        <strain evidence="2">15_COKtk</strain>
    </source>
</reference>
<name>A0AAW7JSL5_9ACTN</name>